<dbReference type="GO" id="GO:0016823">
    <property type="term" value="F:hydrolase activity, acting on acid carbon-carbon bonds, in ketonic substances"/>
    <property type="evidence" value="ECO:0007669"/>
    <property type="project" value="InterPro"/>
</dbReference>
<name>A0A1H9IYJ5_9RHOB</name>
<dbReference type="InterPro" id="IPR017727">
    <property type="entry name" value="HOPD_hydrolase_BphD"/>
</dbReference>
<evidence type="ECO:0000313" key="4">
    <source>
        <dbReference type="EMBL" id="SEQ79664.1"/>
    </source>
</evidence>
<reference evidence="4 5" key="1">
    <citation type="submission" date="2016-10" db="EMBL/GenBank/DDBJ databases">
        <authorList>
            <person name="de Groot N.N."/>
        </authorList>
    </citation>
    <scope>NUCLEOTIDE SEQUENCE [LARGE SCALE GENOMIC DNA]</scope>
    <source>
        <strain evidence="4 5">DSM 22007</strain>
    </source>
</reference>
<evidence type="ECO:0000256" key="1">
    <source>
        <dbReference type="ARBA" id="ARBA00022797"/>
    </source>
</evidence>
<dbReference type="InterPro" id="IPR050266">
    <property type="entry name" value="AB_hydrolase_sf"/>
</dbReference>
<dbReference type="Gene3D" id="3.40.50.1820">
    <property type="entry name" value="alpha/beta hydrolase"/>
    <property type="match status" value="1"/>
</dbReference>
<proteinExistence type="predicted"/>
<dbReference type="AlphaFoldDB" id="A0A1H9IYJ5"/>
<dbReference type="InterPro" id="IPR000073">
    <property type="entry name" value="AB_hydrolase_1"/>
</dbReference>
<dbReference type="PRINTS" id="PR00111">
    <property type="entry name" value="ABHYDROLASE"/>
</dbReference>
<dbReference type="STRING" id="657014.SAMN04488092_11374"/>
<dbReference type="EMBL" id="FOEP01000013">
    <property type="protein sequence ID" value="SEQ79664.1"/>
    <property type="molecule type" value="Genomic_DNA"/>
</dbReference>
<dbReference type="SUPFAM" id="SSF53474">
    <property type="entry name" value="alpha/beta-Hydrolases"/>
    <property type="match status" value="1"/>
</dbReference>
<evidence type="ECO:0000256" key="2">
    <source>
        <dbReference type="ARBA" id="ARBA00022801"/>
    </source>
</evidence>
<dbReference type="GO" id="GO:0047372">
    <property type="term" value="F:monoacylglycerol lipase activity"/>
    <property type="evidence" value="ECO:0007669"/>
    <property type="project" value="TreeGrafter"/>
</dbReference>
<keyword evidence="1" id="KW-0058">Aromatic hydrocarbons catabolism</keyword>
<evidence type="ECO:0000313" key="5">
    <source>
        <dbReference type="Proteomes" id="UP000198634"/>
    </source>
</evidence>
<dbReference type="InterPro" id="IPR029058">
    <property type="entry name" value="AB_hydrolase_fold"/>
</dbReference>
<dbReference type="NCBIfam" id="TIGR03343">
    <property type="entry name" value="biphenyl_bphD"/>
    <property type="match status" value="1"/>
</dbReference>
<dbReference type="GO" id="GO:0016020">
    <property type="term" value="C:membrane"/>
    <property type="evidence" value="ECO:0007669"/>
    <property type="project" value="TreeGrafter"/>
</dbReference>
<dbReference type="Pfam" id="PF00561">
    <property type="entry name" value="Abhydrolase_1"/>
    <property type="match status" value="1"/>
</dbReference>
<keyword evidence="5" id="KW-1185">Reference proteome</keyword>
<protein>
    <submittedName>
        <fullName evidence="4">2,6-dioxo-6-phenylhexa-3-enoate hydrolase</fullName>
    </submittedName>
</protein>
<gene>
    <name evidence="4" type="ORF">SAMN04488092_11374</name>
</gene>
<dbReference type="GO" id="GO:0046464">
    <property type="term" value="P:acylglycerol catabolic process"/>
    <property type="evidence" value="ECO:0007669"/>
    <property type="project" value="TreeGrafter"/>
</dbReference>
<sequence length="292" mass="32667">MKRKVKNVTQYTESETSKFAKINAPGLDDFDIHFNDAGTGETIIMLHGGGPGASGWSNYYRNFDFFIERGYRVILVDCPGFNKSGEIIPDIPRGLVNAHAIKGLIDALGIDKVHLVGNSLGGVSALNFALEYPDQLDRLILMGPAGMGHSMMQPNPQEGIKKMVQLYAAPSYEHLLELLGVFVYDPTLISEELRKGRWDNIDRSRAHLENFLASTKLVSFDTWDVSARIKDIPHKTLAVWGRDDRFVPLDNGLKLINSMPDAQLHVFSQCGHWAQWEHADDFNRLVLGFLEG</sequence>
<feature type="domain" description="AB hydrolase-1" evidence="3">
    <location>
        <begin position="43"/>
        <end position="279"/>
    </location>
</feature>
<keyword evidence="2 4" id="KW-0378">Hydrolase</keyword>
<evidence type="ECO:0000259" key="3">
    <source>
        <dbReference type="Pfam" id="PF00561"/>
    </source>
</evidence>
<dbReference type="PANTHER" id="PTHR43798">
    <property type="entry name" value="MONOACYLGLYCEROL LIPASE"/>
    <property type="match status" value="1"/>
</dbReference>
<accession>A0A1H9IYJ5</accession>
<dbReference type="PANTHER" id="PTHR43798:SF5">
    <property type="entry name" value="MONOACYLGLYCEROL LIPASE ABHD6"/>
    <property type="match status" value="1"/>
</dbReference>
<dbReference type="Proteomes" id="UP000198634">
    <property type="component" value="Unassembled WGS sequence"/>
</dbReference>
<organism evidence="4 5">
    <name type="scientific">Thalassovita taeanensis</name>
    <dbReference type="NCBI Taxonomy" id="657014"/>
    <lineage>
        <taxon>Bacteria</taxon>
        <taxon>Pseudomonadati</taxon>
        <taxon>Pseudomonadota</taxon>
        <taxon>Alphaproteobacteria</taxon>
        <taxon>Rhodobacterales</taxon>
        <taxon>Roseobacteraceae</taxon>
        <taxon>Thalassovita</taxon>
    </lineage>
</organism>